<dbReference type="EMBL" id="JBELPZ010000002">
    <property type="protein sequence ID" value="MFL9843260.1"/>
    <property type="molecule type" value="Genomic_DNA"/>
</dbReference>
<protein>
    <submittedName>
        <fullName evidence="2">DUF6095 family protein</fullName>
    </submittedName>
</protein>
<dbReference type="Proteomes" id="UP001629156">
    <property type="component" value="Unassembled WGS sequence"/>
</dbReference>
<proteinExistence type="predicted"/>
<sequence>MPTDKKILMRGLRYLFFALPLFFIGPVVIFSSFKNQGHPLFIPVIGLGIICCLTGMWFMFMGIRTIMKSMTD</sequence>
<feature type="transmembrane region" description="Helical" evidence="1">
    <location>
        <begin position="12"/>
        <end position="33"/>
    </location>
</feature>
<evidence type="ECO:0000313" key="3">
    <source>
        <dbReference type="Proteomes" id="UP001629156"/>
    </source>
</evidence>
<name>A0ABW8YVK9_9FLAO</name>
<accession>A0ABW8YVK9</accession>
<keyword evidence="1" id="KW-0812">Transmembrane</keyword>
<gene>
    <name evidence="2" type="ORF">ABS766_02400</name>
</gene>
<dbReference type="InterPro" id="IPR046077">
    <property type="entry name" value="DUF6095"/>
</dbReference>
<keyword evidence="3" id="KW-1185">Reference proteome</keyword>
<feature type="transmembrane region" description="Helical" evidence="1">
    <location>
        <begin position="39"/>
        <end position="60"/>
    </location>
</feature>
<keyword evidence="1" id="KW-0472">Membrane</keyword>
<evidence type="ECO:0000256" key="1">
    <source>
        <dbReference type="SAM" id="Phobius"/>
    </source>
</evidence>
<organism evidence="2 3">
    <name type="scientific">Flavobacterium rhizosphaerae</name>
    <dbReference type="NCBI Taxonomy" id="3163298"/>
    <lineage>
        <taxon>Bacteria</taxon>
        <taxon>Pseudomonadati</taxon>
        <taxon>Bacteroidota</taxon>
        <taxon>Flavobacteriia</taxon>
        <taxon>Flavobacteriales</taxon>
        <taxon>Flavobacteriaceae</taxon>
        <taxon>Flavobacterium</taxon>
    </lineage>
</organism>
<keyword evidence="1" id="KW-1133">Transmembrane helix</keyword>
<dbReference type="RefSeq" id="WP_408083503.1">
    <property type="nucleotide sequence ID" value="NZ_JBELPZ010000002.1"/>
</dbReference>
<reference evidence="2 3" key="1">
    <citation type="submission" date="2024-06" db="EMBL/GenBank/DDBJ databases">
        <authorList>
            <person name="Kaempfer P."/>
            <person name="Viver T."/>
        </authorList>
    </citation>
    <scope>NUCLEOTIDE SEQUENCE [LARGE SCALE GENOMIC DNA]</scope>
    <source>
        <strain evidence="2 3">ST-119</strain>
    </source>
</reference>
<comment type="caution">
    <text evidence="2">The sequence shown here is derived from an EMBL/GenBank/DDBJ whole genome shotgun (WGS) entry which is preliminary data.</text>
</comment>
<dbReference type="Pfam" id="PF19589">
    <property type="entry name" value="DUF6095"/>
    <property type="match status" value="1"/>
</dbReference>
<evidence type="ECO:0000313" key="2">
    <source>
        <dbReference type="EMBL" id="MFL9843260.1"/>
    </source>
</evidence>